<accession>A0A517YUU6</accession>
<dbReference type="PANTHER" id="PTHR21599:SF0">
    <property type="entry name" value="GLYCERATE KINASE"/>
    <property type="match status" value="1"/>
</dbReference>
<dbReference type="Proteomes" id="UP000317369">
    <property type="component" value="Chromosome"/>
</dbReference>
<dbReference type="InterPro" id="IPR018193">
    <property type="entry name" value="Glyc_kinase_flavodox-like_fold"/>
</dbReference>
<dbReference type="GO" id="GO:0008887">
    <property type="term" value="F:glycerate kinase activity"/>
    <property type="evidence" value="ECO:0007669"/>
    <property type="project" value="UniProtKB-UniRule"/>
</dbReference>
<keyword evidence="3 4" id="KW-0418">Kinase</keyword>
<evidence type="ECO:0000256" key="3">
    <source>
        <dbReference type="ARBA" id="ARBA00022777"/>
    </source>
</evidence>
<dbReference type="InterPro" id="IPR004381">
    <property type="entry name" value="Glycerate_kinase"/>
</dbReference>
<evidence type="ECO:0000256" key="4">
    <source>
        <dbReference type="PIRNR" id="PIRNR006078"/>
    </source>
</evidence>
<dbReference type="EC" id="2.7.1.165" evidence="5"/>
<keyword evidence="6" id="KW-1185">Reference proteome</keyword>
<organism evidence="5 6">
    <name type="scientific">Poriferisphaera corsica</name>
    <dbReference type="NCBI Taxonomy" id="2528020"/>
    <lineage>
        <taxon>Bacteria</taxon>
        <taxon>Pseudomonadati</taxon>
        <taxon>Planctomycetota</taxon>
        <taxon>Phycisphaerae</taxon>
        <taxon>Phycisphaerales</taxon>
        <taxon>Phycisphaeraceae</taxon>
        <taxon>Poriferisphaera</taxon>
    </lineage>
</organism>
<dbReference type="EMBL" id="CP036425">
    <property type="protein sequence ID" value="QDU33986.1"/>
    <property type="molecule type" value="Genomic_DNA"/>
</dbReference>
<reference evidence="5 6" key="1">
    <citation type="submission" date="2019-02" db="EMBL/GenBank/DDBJ databases">
        <title>Deep-cultivation of Planctomycetes and their phenomic and genomic characterization uncovers novel biology.</title>
        <authorList>
            <person name="Wiegand S."/>
            <person name="Jogler M."/>
            <person name="Boedeker C."/>
            <person name="Pinto D."/>
            <person name="Vollmers J."/>
            <person name="Rivas-Marin E."/>
            <person name="Kohn T."/>
            <person name="Peeters S.H."/>
            <person name="Heuer A."/>
            <person name="Rast P."/>
            <person name="Oberbeckmann S."/>
            <person name="Bunk B."/>
            <person name="Jeske O."/>
            <person name="Meyerdierks A."/>
            <person name="Storesund J.E."/>
            <person name="Kallscheuer N."/>
            <person name="Luecker S."/>
            <person name="Lage O.M."/>
            <person name="Pohl T."/>
            <person name="Merkel B.J."/>
            <person name="Hornburger P."/>
            <person name="Mueller R.-W."/>
            <person name="Bruemmer F."/>
            <person name="Labrenz M."/>
            <person name="Spormann A.M."/>
            <person name="Op den Camp H."/>
            <person name="Overmann J."/>
            <person name="Amann R."/>
            <person name="Jetten M.S.M."/>
            <person name="Mascher T."/>
            <person name="Medema M.H."/>
            <person name="Devos D.P."/>
            <person name="Kaster A.-K."/>
            <person name="Ovreas L."/>
            <person name="Rohde M."/>
            <person name="Galperin M.Y."/>
            <person name="Jogler C."/>
        </authorList>
    </citation>
    <scope>NUCLEOTIDE SEQUENCE [LARGE SCALE GENOMIC DNA]</scope>
    <source>
        <strain evidence="5 6">KS4</strain>
    </source>
</reference>
<dbReference type="RefSeq" id="WP_145077475.1">
    <property type="nucleotide sequence ID" value="NZ_CP036425.1"/>
</dbReference>
<dbReference type="Pfam" id="PF02595">
    <property type="entry name" value="Gly_kinase"/>
    <property type="match status" value="1"/>
</dbReference>
<keyword evidence="2 4" id="KW-0808">Transferase</keyword>
<gene>
    <name evidence="5" type="primary">garK</name>
    <name evidence="5" type="ORF">KS4_20460</name>
</gene>
<dbReference type="OrthoDB" id="9774290at2"/>
<dbReference type="NCBIfam" id="TIGR00045">
    <property type="entry name" value="glycerate kinase"/>
    <property type="match status" value="1"/>
</dbReference>
<protein>
    <submittedName>
        <fullName evidence="5">Glycerate 2-kinase</fullName>
        <ecNumber evidence="5">2.7.1.165</ecNumber>
    </submittedName>
</protein>
<dbReference type="InterPro" id="IPR036129">
    <property type="entry name" value="Glycerate_kinase_sf"/>
</dbReference>
<comment type="similarity">
    <text evidence="1 4">Belongs to the glycerate kinase type-1 family.</text>
</comment>
<name>A0A517YUU6_9BACT</name>
<dbReference type="PIRSF" id="PIRSF006078">
    <property type="entry name" value="GlxK"/>
    <property type="match status" value="1"/>
</dbReference>
<dbReference type="SUPFAM" id="SSF110738">
    <property type="entry name" value="Glycerate kinase I"/>
    <property type="match status" value="1"/>
</dbReference>
<dbReference type="PANTHER" id="PTHR21599">
    <property type="entry name" value="GLYCERATE KINASE"/>
    <property type="match status" value="1"/>
</dbReference>
<evidence type="ECO:0000256" key="2">
    <source>
        <dbReference type="ARBA" id="ARBA00022679"/>
    </source>
</evidence>
<evidence type="ECO:0000256" key="1">
    <source>
        <dbReference type="ARBA" id="ARBA00006284"/>
    </source>
</evidence>
<dbReference type="InterPro" id="IPR018197">
    <property type="entry name" value="Glycerate_kinase_RE-like"/>
</dbReference>
<dbReference type="GO" id="GO:0031388">
    <property type="term" value="P:organic acid phosphorylation"/>
    <property type="evidence" value="ECO:0007669"/>
    <property type="project" value="UniProtKB-UniRule"/>
</dbReference>
<sequence length="395" mass="40954">MDQVLKILVAPDSFKESLSAEEVAEAMRMGAMDAAQVMARGVEVDVCPVADGGEGTVNALVRAMGGEVRRSEVTEPLGRRIVARWGLCGETGIVEMAEAAGLGLLSEGERNPMRTTTYGVGLLLKEAMDAGAKRIIMGIGGSATNDGGCGAAQALGVVFYDNGGEIIEQQISGGLLGKVSRIDVEGLDERLKNGEVKLEVACDVRNVFCGEHGAARVYGWQKGANAVEIGELDAWMLQLGALMARDCGVDVMGMAGAGAAGGLGGGAVAMLKGALRSGIELVLEAVDFEQRVQWADVVISGEGKMDGQTSEGKVLWGVERACERVGRPMWVVVGAVGTGVDLGAGNGGHQEGMKGGMQGGIAVSEGHERGWAMVHAKELVREGTARIVKNVLATF</sequence>
<proteinExistence type="inferred from homology"/>
<dbReference type="KEGG" id="pcor:KS4_20460"/>
<dbReference type="Gene3D" id="3.90.1510.10">
    <property type="entry name" value="Glycerate kinase, domain 2"/>
    <property type="match status" value="1"/>
</dbReference>
<evidence type="ECO:0000313" key="6">
    <source>
        <dbReference type="Proteomes" id="UP000317369"/>
    </source>
</evidence>
<dbReference type="Gene3D" id="3.40.50.10350">
    <property type="entry name" value="Glycerate kinase, domain 1"/>
    <property type="match status" value="1"/>
</dbReference>
<evidence type="ECO:0000313" key="5">
    <source>
        <dbReference type="EMBL" id="QDU33986.1"/>
    </source>
</evidence>
<dbReference type="AlphaFoldDB" id="A0A517YUU6"/>
<dbReference type="GO" id="GO:0043798">
    <property type="term" value="F:glycerate 2-kinase activity"/>
    <property type="evidence" value="ECO:0007669"/>
    <property type="project" value="UniProtKB-EC"/>
</dbReference>